<dbReference type="Proteomes" id="UP000015105">
    <property type="component" value="Chromosome 1D"/>
</dbReference>
<reference evidence="1" key="5">
    <citation type="journal article" date="2021" name="G3 (Bethesda)">
        <title>Aegilops tauschii genome assembly Aet v5.0 features greater sequence contiguity and improved annotation.</title>
        <authorList>
            <person name="Wang L."/>
            <person name="Zhu T."/>
            <person name="Rodriguez J.C."/>
            <person name="Deal K.R."/>
            <person name="Dubcovsky J."/>
            <person name="McGuire P.E."/>
            <person name="Lux T."/>
            <person name="Spannagl M."/>
            <person name="Mayer K.F.X."/>
            <person name="Baldrich P."/>
            <person name="Meyers B.C."/>
            <person name="Huo N."/>
            <person name="Gu Y.Q."/>
            <person name="Zhou H."/>
            <person name="Devos K.M."/>
            <person name="Bennetzen J.L."/>
            <person name="Unver T."/>
            <person name="Budak H."/>
            <person name="Gulick P.J."/>
            <person name="Galiba G."/>
            <person name="Kalapos B."/>
            <person name="Nelson D.R."/>
            <person name="Li P."/>
            <person name="You F.M."/>
            <person name="Luo M.C."/>
            <person name="Dvorak J."/>
        </authorList>
    </citation>
    <scope>NUCLEOTIDE SEQUENCE [LARGE SCALE GENOMIC DNA]</scope>
    <source>
        <strain evidence="1">cv. AL8/78</strain>
    </source>
</reference>
<sequence>MAAFHQFYHLVGGNFHMLNTAVVVLLPKKDGAATITDYRPISLIHSIAKLISKVLSLRLALVIQN</sequence>
<organism evidence="1 2">
    <name type="scientific">Aegilops tauschii subsp. strangulata</name>
    <name type="common">Goatgrass</name>
    <dbReference type="NCBI Taxonomy" id="200361"/>
    <lineage>
        <taxon>Eukaryota</taxon>
        <taxon>Viridiplantae</taxon>
        <taxon>Streptophyta</taxon>
        <taxon>Embryophyta</taxon>
        <taxon>Tracheophyta</taxon>
        <taxon>Spermatophyta</taxon>
        <taxon>Magnoliopsida</taxon>
        <taxon>Liliopsida</taxon>
        <taxon>Poales</taxon>
        <taxon>Poaceae</taxon>
        <taxon>BOP clade</taxon>
        <taxon>Pooideae</taxon>
        <taxon>Triticodae</taxon>
        <taxon>Triticeae</taxon>
        <taxon>Triticinae</taxon>
        <taxon>Aegilops</taxon>
    </lineage>
</organism>
<evidence type="ECO:0000313" key="1">
    <source>
        <dbReference type="EnsemblPlants" id="AET1Gv20539600.1"/>
    </source>
</evidence>
<evidence type="ECO:0000313" key="2">
    <source>
        <dbReference type="Proteomes" id="UP000015105"/>
    </source>
</evidence>
<accession>A0A452YUV3</accession>
<dbReference type="Gramene" id="AET1Gv20539600.1">
    <property type="protein sequence ID" value="AET1Gv20539600.1"/>
    <property type="gene ID" value="AET1Gv20539600"/>
</dbReference>
<reference evidence="2" key="2">
    <citation type="journal article" date="2017" name="Nat. Plants">
        <title>The Aegilops tauschii genome reveals multiple impacts of transposons.</title>
        <authorList>
            <person name="Zhao G."/>
            <person name="Zou C."/>
            <person name="Li K."/>
            <person name="Wang K."/>
            <person name="Li T."/>
            <person name="Gao L."/>
            <person name="Zhang X."/>
            <person name="Wang H."/>
            <person name="Yang Z."/>
            <person name="Liu X."/>
            <person name="Jiang W."/>
            <person name="Mao L."/>
            <person name="Kong X."/>
            <person name="Jiao Y."/>
            <person name="Jia J."/>
        </authorList>
    </citation>
    <scope>NUCLEOTIDE SEQUENCE [LARGE SCALE GENOMIC DNA]</scope>
    <source>
        <strain evidence="2">cv. AL8/78</strain>
    </source>
</reference>
<dbReference type="AlphaFoldDB" id="A0A452YUV3"/>
<reference evidence="1" key="4">
    <citation type="submission" date="2019-03" db="UniProtKB">
        <authorList>
            <consortium name="EnsemblPlants"/>
        </authorList>
    </citation>
    <scope>IDENTIFICATION</scope>
</reference>
<reference evidence="2" key="1">
    <citation type="journal article" date="2014" name="Science">
        <title>Ancient hybridizations among the ancestral genomes of bread wheat.</title>
        <authorList>
            <consortium name="International Wheat Genome Sequencing Consortium,"/>
            <person name="Marcussen T."/>
            <person name="Sandve S.R."/>
            <person name="Heier L."/>
            <person name="Spannagl M."/>
            <person name="Pfeifer M."/>
            <person name="Jakobsen K.S."/>
            <person name="Wulff B.B."/>
            <person name="Steuernagel B."/>
            <person name="Mayer K.F."/>
            <person name="Olsen O.A."/>
        </authorList>
    </citation>
    <scope>NUCLEOTIDE SEQUENCE [LARGE SCALE GENOMIC DNA]</scope>
    <source>
        <strain evidence="2">cv. AL8/78</strain>
    </source>
</reference>
<dbReference type="EnsemblPlants" id="AET1Gv20539600.1">
    <property type="protein sequence ID" value="AET1Gv20539600.1"/>
    <property type="gene ID" value="AET1Gv20539600"/>
</dbReference>
<keyword evidence="2" id="KW-1185">Reference proteome</keyword>
<evidence type="ECO:0008006" key="3">
    <source>
        <dbReference type="Google" id="ProtNLM"/>
    </source>
</evidence>
<proteinExistence type="predicted"/>
<name>A0A452YUV3_AEGTS</name>
<reference evidence="1" key="3">
    <citation type="journal article" date="2017" name="Nature">
        <title>Genome sequence of the progenitor of the wheat D genome Aegilops tauschii.</title>
        <authorList>
            <person name="Luo M.C."/>
            <person name="Gu Y.Q."/>
            <person name="Puiu D."/>
            <person name="Wang H."/>
            <person name="Twardziok S.O."/>
            <person name="Deal K.R."/>
            <person name="Huo N."/>
            <person name="Zhu T."/>
            <person name="Wang L."/>
            <person name="Wang Y."/>
            <person name="McGuire P.E."/>
            <person name="Liu S."/>
            <person name="Long H."/>
            <person name="Ramasamy R.K."/>
            <person name="Rodriguez J.C."/>
            <person name="Van S.L."/>
            <person name="Yuan L."/>
            <person name="Wang Z."/>
            <person name="Xia Z."/>
            <person name="Xiao L."/>
            <person name="Anderson O.D."/>
            <person name="Ouyang S."/>
            <person name="Liang Y."/>
            <person name="Zimin A.V."/>
            <person name="Pertea G."/>
            <person name="Qi P."/>
            <person name="Bennetzen J.L."/>
            <person name="Dai X."/>
            <person name="Dawson M.W."/>
            <person name="Muller H.G."/>
            <person name="Kugler K."/>
            <person name="Rivarola-Duarte L."/>
            <person name="Spannagl M."/>
            <person name="Mayer K.F.X."/>
            <person name="Lu F.H."/>
            <person name="Bevan M.W."/>
            <person name="Leroy P."/>
            <person name="Li P."/>
            <person name="You F.M."/>
            <person name="Sun Q."/>
            <person name="Liu Z."/>
            <person name="Lyons E."/>
            <person name="Wicker T."/>
            <person name="Salzberg S.L."/>
            <person name="Devos K.M."/>
            <person name="Dvorak J."/>
        </authorList>
    </citation>
    <scope>NUCLEOTIDE SEQUENCE [LARGE SCALE GENOMIC DNA]</scope>
    <source>
        <strain evidence="1">cv. AL8/78</strain>
    </source>
</reference>
<protein>
    <recommendedName>
        <fullName evidence="3">Reverse transcriptase domain-containing protein</fullName>
    </recommendedName>
</protein>
<dbReference type="STRING" id="200361.A0A452YUV3"/>